<dbReference type="Pfam" id="PF01243">
    <property type="entry name" value="PNPOx_N"/>
    <property type="match status" value="1"/>
</dbReference>
<dbReference type="Proteomes" id="UP001057291">
    <property type="component" value="Unassembled WGS sequence"/>
</dbReference>
<feature type="domain" description="Pyridoxamine 5'-phosphate oxidase N-terminal" evidence="1">
    <location>
        <begin position="10"/>
        <end position="94"/>
    </location>
</feature>
<proteinExistence type="predicted"/>
<evidence type="ECO:0000313" key="3">
    <source>
        <dbReference type="Proteomes" id="UP001057291"/>
    </source>
</evidence>
<organism evidence="2 3">
    <name type="scientific">Collibacillus ludicampi</name>
    <dbReference type="NCBI Taxonomy" id="2771369"/>
    <lineage>
        <taxon>Bacteria</taxon>
        <taxon>Bacillati</taxon>
        <taxon>Bacillota</taxon>
        <taxon>Bacilli</taxon>
        <taxon>Bacillales</taxon>
        <taxon>Alicyclobacillaceae</taxon>
        <taxon>Collibacillus</taxon>
    </lineage>
</organism>
<name>A0AAV4LI72_9BACL</name>
<sequence>MAENVRPELHEELFNHLQGEKIVLLATIDHETGAPNVTAISWLVATDPRTLRFAIDPRSRVVQNINKENRVTVAVLGAGSAFAISGRAFVEEEKMEGVSLKMVRAEISIEEVREVMFYGGKLTVEPAYEKTYDPKLAEKFDSEVYTALRKA</sequence>
<dbReference type="Gene3D" id="2.30.110.10">
    <property type="entry name" value="Electron Transport, Fmn-binding Protein, Chain A"/>
    <property type="match status" value="1"/>
</dbReference>
<dbReference type="SUPFAM" id="SSF50475">
    <property type="entry name" value="FMN-binding split barrel"/>
    <property type="match status" value="1"/>
</dbReference>
<dbReference type="EMBL" id="BOQE01000001">
    <property type="protein sequence ID" value="GIM47433.1"/>
    <property type="molecule type" value="Genomic_DNA"/>
</dbReference>
<keyword evidence="3" id="KW-1185">Reference proteome</keyword>
<dbReference type="AlphaFoldDB" id="A0AAV4LI72"/>
<protein>
    <recommendedName>
        <fullName evidence="1">Pyridoxamine 5'-phosphate oxidase N-terminal domain-containing protein</fullName>
    </recommendedName>
</protein>
<dbReference type="InterPro" id="IPR012349">
    <property type="entry name" value="Split_barrel_FMN-bd"/>
</dbReference>
<evidence type="ECO:0000259" key="1">
    <source>
        <dbReference type="Pfam" id="PF01243"/>
    </source>
</evidence>
<dbReference type="NCBIfam" id="NF005232">
    <property type="entry name" value="PRK06733.1"/>
    <property type="match status" value="1"/>
</dbReference>
<accession>A0AAV4LI72</accession>
<reference evidence="2" key="1">
    <citation type="journal article" date="2023" name="Int. J. Syst. Evol. Microbiol.">
        <title>Collibacillus ludicampi gen. nov., sp. nov., a new soil bacterium of the family Alicyclobacillaceae.</title>
        <authorList>
            <person name="Jojima T."/>
            <person name="Ioku Y."/>
            <person name="Fukuta Y."/>
            <person name="Shirasaka N."/>
            <person name="Matsumura Y."/>
            <person name="Mori M."/>
        </authorList>
    </citation>
    <scope>NUCLEOTIDE SEQUENCE</scope>
    <source>
        <strain evidence="2">TP075</strain>
    </source>
</reference>
<comment type="caution">
    <text evidence="2">The sequence shown here is derived from an EMBL/GenBank/DDBJ whole genome shotgun (WGS) entry which is preliminary data.</text>
</comment>
<dbReference type="InterPro" id="IPR011576">
    <property type="entry name" value="Pyridox_Oxase_N"/>
</dbReference>
<gene>
    <name evidence="2" type="ORF">DNHGIG_29820</name>
</gene>
<evidence type="ECO:0000313" key="2">
    <source>
        <dbReference type="EMBL" id="GIM47433.1"/>
    </source>
</evidence>